<proteinExistence type="predicted"/>
<dbReference type="STRING" id="565045.NOR51B_892"/>
<keyword evidence="2" id="KW-1185">Reference proteome</keyword>
<evidence type="ECO:0000313" key="1">
    <source>
        <dbReference type="EMBL" id="EED34952.1"/>
    </source>
</evidence>
<accession>B8KYH3</accession>
<gene>
    <name evidence="1" type="ORF">NOR51B_892</name>
</gene>
<dbReference type="EMBL" id="DS999411">
    <property type="protein sequence ID" value="EED34952.1"/>
    <property type="molecule type" value="Genomic_DNA"/>
</dbReference>
<sequence length="146" mass="16228">MVYIIVFLALGVIIGPLLSAMPSKRQRYLAAQRDVARSHELTVTLRPPPSVPPRFGVMPTELVGYQRRFPEAMDTVAEPRVFIKGEQGWQCREVDLRIPEGLEDLPPGAQIVSLSPEQITIFWDEKGDAEAVESIAGFIDRLQTAG</sequence>
<protein>
    <submittedName>
        <fullName evidence="1">Uncharacterized protein</fullName>
    </submittedName>
</protein>
<dbReference type="HOGENOM" id="CLU_1675380_0_0_6"/>
<dbReference type="AlphaFoldDB" id="B8KYH3"/>
<evidence type="ECO:0000313" key="2">
    <source>
        <dbReference type="Proteomes" id="UP000004699"/>
    </source>
</evidence>
<name>B8KYH3_9GAMM</name>
<dbReference type="Proteomes" id="UP000004699">
    <property type="component" value="Unassembled WGS sequence"/>
</dbReference>
<reference evidence="2" key="1">
    <citation type="journal article" date="2013" name="BMC Microbiol.">
        <title>Taxonomy and evolution of bacteriochlorophyll a-containing members of the OM60/NOR5 clade of marine gammaproteobacteria: description of Luminiphilus syltensis gen. nov., sp. nov., reclassification of Haliea rubra as Pseudohaliea rubra gen. nov., comb. nov., and emendation of Chromatocurvus halotolerans.</title>
        <authorList>
            <person name="Spring S."/>
            <person name="Riedel T."/>
            <person name="Sproer C."/>
            <person name="Yan S."/>
            <person name="Harder J."/>
            <person name="Fuchs B.M."/>
        </authorList>
    </citation>
    <scope>NUCLEOTIDE SEQUENCE [LARGE SCALE GENOMIC DNA]</scope>
    <source>
        <strain evidence="2">NOR51-B</strain>
    </source>
</reference>
<organism evidence="1 2">
    <name type="scientific">Luminiphilus syltensis NOR5-1B</name>
    <dbReference type="NCBI Taxonomy" id="565045"/>
    <lineage>
        <taxon>Bacteria</taxon>
        <taxon>Pseudomonadati</taxon>
        <taxon>Pseudomonadota</taxon>
        <taxon>Gammaproteobacteria</taxon>
        <taxon>Cellvibrionales</taxon>
        <taxon>Halieaceae</taxon>
        <taxon>Luminiphilus</taxon>
    </lineage>
</organism>
<dbReference type="RefSeq" id="WP_009019699.1">
    <property type="nucleotide sequence ID" value="NZ_DS999411.1"/>
</dbReference>
<dbReference type="OrthoDB" id="5735634at2"/>